<evidence type="ECO:0000313" key="1">
    <source>
        <dbReference type="EMBL" id="KAJ7733041.1"/>
    </source>
</evidence>
<dbReference type="Proteomes" id="UP001215280">
    <property type="component" value="Unassembled WGS sequence"/>
</dbReference>
<evidence type="ECO:0000313" key="2">
    <source>
        <dbReference type="Proteomes" id="UP001215280"/>
    </source>
</evidence>
<organism evidence="1 2">
    <name type="scientific">Mycena maculata</name>
    <dbReference type="NCBI Taxonomy" id="230809"/>
    <lineage>
        <taxon>Eukaryota</taxon>
        <taxon>Fungi</taxon>
        <taxon>Dikarya</taxon>
        <taxon>Basidiomycota</taxon>
        <taxon>Agaricomycotina</taxon>
        <taxon>Agaricomycetes</taxon>
        <taxon>Agaricomycetidae</taxon>
        <taxon>Agaricales</taxon>
        <taxon>Marasmiineae</taxon>
        <taxon>Mycenaceae</taxon>
        <taxon>Mycena</taxon>
    </lineage>
</organism>
<name>A0AAD7MU35_9AGAR</name>
<accession>A0AAD7MU35</accession>
<protein>
    <submittedName>
        <fullName evidence="1">Uncharacterized protein</fullName>
    </submittedName>
</protein>
<comment type="caution">
    <text evidence="1">The sequence shown here is derived from an EMBL/GenBank/DDBJ whole genome shotgun (WGS) entry which is preliminary data.</text>
</comment>
<gene>
    <name evidence="1" type="ORF">DFH07DRAFT_780703</name>
</gene>
<dbReference type="EMBL" id="JARJLG010000170">
    <property type="protein sequence ID" value="KAJ7733041.1"/>
    <property type="molecule type" value="Genomic_DNA"/>
</dbReference>
<reference evidence="1" key="1">
    <citation type="submission" date="2023-03" db="EMBL/GenBank/DDBJ databases">
        <title>Massive genome expansion in bonnet fungi (Mycena s.s.) driven by repeated elements and novel gene families across ecological guilds.</title>
        <authorList>
            <consortium name="Lawrence Berkeley National Laboratory"/>
            <person name="Harder C.B."/>
            <person name="Miyauchi S."/>
            <person name="Viragh M."/>
            <person name="Kuo A."/>
            <person name="Thoen E."/>
            <person name="Andreopoulos B."/>
            <person name="Lu D."/>
            <person name="Skrede I."/>
            <person name="Drula E."/>
            <person name="Henrissat B."/>
            <person name="Morin E."/>
            <person name="Kohler A."/>
            <person name="Barry K."/>
            <person name="LaButti K."/>
            <person name="Morin E."/>
            <person name="Salamov A."/>
            <person name="Lipzen A."/>
            <person name="Mereny Z."/>
            <person name="Hegedus B."/>
            <person name="Baldrian P."/>
            <person name="Stursova M."/>
            <person name="Weitz H."/>
            <person name="Taylor A."/>
            <person name="Grigoriev I.V."/>
            <person name="Nagy L.G."/>
            <person name="Martin F."/>
            <person name="Kauserud H."/>
        </authorList>
    </citation>
    <scope>NUCLEOTIDE SEQUENCE</scope>
    <source>
        <strain evidence="1">CBHHK188m</strain>
    </source>
</reference>
<dbReference type="AlphaFoldDB" id="A0AAD7MU35"/>
<keyword evidence="2" id="KW-1185">Reference proteome</keyword>
<proteinExistence type="predicted"/>
<sequence length="192" mass="21554">MSKIGVPPLLPELEREILELMALSWPECIPQILAVSRRARICTANLLKGFSACTGTVDLVVREEVDPTLLPLLGALPLQHLVADLTDFLPTPPIDFRHPMFSQITHLELSDALDRDSYVGLAQMPWLTHLALDMHRPVDIYQNSLRHCKFLKVLLLVELSNDQQQDWTVAARGGKDHWILAEERVAAKAAAR</sequence>